<keyword evidence="1" id="KW-0812">Transmembrane</keyword>
<dbReference type="Proteomes" id="UP001597545">
    <property type="component" value="Unassembled WGS sequence"/>
</dbReference>
<sequence length="136" mass="15665">MESTYQSPQKRSGKFGKIFSWILIIALLICAGYVYYKYYFVFGEGVKSGYLNFAVKKGNLFKTYEGKLIQEGFGSAKTGTGISSNEFEFSIENDSIFHVLELNSGKYFDLHYKEYHGVLPWRGNTRYIVDQVINMK</sequence>
<name>A0ABW5KES9_9SPHI</name>
<protein>
    <recommendedName>
        <fullName evidence="4">6-phosphogluconate dehydrogenase</fullName>
    </recommendedName>
</protein>
<feature type="transmembrane region" description="Helical" evidence="1">
    <location>
        <begin position="18"/>
        <end position="36"/>
    </location>
</feature>
<evidence type="ECO:0000313" key="3">
    <source>
        <dbReference type="Proteomes" id="UP001597545"/>
    </source>
</evidence>
<keyword evidence="3" id="KW-1185">Reference proteome</keyword>
<dbReference type="EMBL" id="JBHULR010000003">
    <property type="protein sequence ID" value="MFD2546838.1"/>
    <property type="molecule type" value="Genomic_DNA"/>
</dbReference>
<proteinExistence type="predicted"/>
<gene>
    <name evidence="2" type="ORF">ACFSR5_04160</name>
</gene>
<comment type="caution">
    <text evidence="2">The sequence shown here is derived from an EMBL/GenBank/DDBJ whole genome shotgun (WGS) entry which is preliminary data.</text>
</comment>
<accession>A0ABW5KES9</accession>
<keyword evidence="1" id="KW-1133">Transmembrane helix</keyword>
<reference evidence="3" key="1">
    <citation type="journal article" date="2019" name="Int. J. Syst. Evol. Microbiol.">
        <title>The Global Catalogue of Microorganisms (GCM) 10K type strain sequencing project: providing services to taxonomists for standard genome sequencing and annotation.</title>
        <authorList>
            <consortium name="The Broad Institute Genomics Platform"/>
            <consortium name="The Broad Institute Genome Sequencing Center for Infectious Disease"/>
            <person name="Wu L."/>
            <person name="Ma J."/>
        </authorList>
    </citation>
    <scope>NUCLEOTIDE SEQUENCE [LARGE SCALE GENOMIC DNA]</scope>
    <source>
        <strain evidence="3">KCTC 42662</strain>
    </source>
</reference>
<organism evidence="2 3">
    <name type="scientific">Sphingobacterium suaedae</name>
    <dbReference type="NCBI Taxonomy" id="1686402"/>
    <lineage>
        <taxon>Bacteria</taxon>
        <taxon>Pseudomonadati</taxon>
        <taxon>Bacteroidota</taxon>
        <taxon>Sphingobacteriia</taxon>
        <taxon>Sphingobacteriales</taxon>
        <taxon>Sphingobacteriaceae</taxon>
        <taxon>Sphingobacterium</taxon>
    </lineage>
</organism>
<evidence type="ECO:0008006" key="4">
    <source>
        <dbReference type="Google" id="ProtNLM"/>
    </source>
</evidence>
<evidence type="ECO:0000256" key="1">
    <source>
        <dbReference type="SAM" id="Phobius"/>
    </source>
</evidence>
<keyword evidence="1" id="KW-0472">Membrane</keyword>
<evidence type="ECO:0000313" key="2">
    <source>
        <dbReference type="EMBL" id="MFD2546838.1"/>
    </source>
</evidence>
<dbReference type="RefSeq" id="WP_380901014.1">
    <property type="nucleotide sequence ID" value="NZ_JBHUEG010000007.1"/>
</dbReference>